<dbReference type="EMBL" id="NOWF01000007">
    <property type="protein sequence ID" value="OYD07154.1"/>
    <property type="molecule type" value="Genomic_DNA"/>
</dbReference>
<dbReference type="Gene3D" id="2.60.290.11">
    <property type="entry name" value="TM1070-like"/>
    <property type="match status" value="1"/>
</dbReference>
<proteinExistence type="predicted"/>
<keyword evidence="2" id="KW-1185">Reference proteome</keyword>
<comment type="caution">
    <text evidence="1">The sequence shown here is derived from an EMBL/GenBank/DDBJ whole genome shotgun (WGS) entry which is preliminary data.</text>
</comment>
<evidence type="ECO:0000313" key="2">
    <source>
        <dbReference type="Proteomes" id="UP000215459"/>
    </source>
</evidence>
<dbReference type="PIRSF" id="PIRSF008711">
    <property type="entry name" value="UCP008711"/>
    <property type="match status" value="1"/>
</dbReference>
<dbReference type="RefSeq" id="WP_094264897.1">
    <property type="nucleotide sequence ID" value="NZ_NOWF01000007.1"/>
</dbReference>
<gene>
    <name evidence="1" type="ORF">CHM34_12215</name>
</gene>
<reference evidence="1 2" key="1">
    <citation type="submission" date="2017-07" db="EMBL/GenBank/DDBJ databases">
        <title>The genome sequence of Paludifilum halophilum highlights mechanisms for microbial adaptation to high salt environemnts.</title>
        <authorList>
            <person name="Belbahri L."/>
        </authorList>
    </citation>
    <scope>NUCLEOTIDE SEQUENCE [LARGE SCALE GENOMIC DNA]</scope>
    <source>
        <strain evidence="1 2">DSM 102817</strain>
    </source>
</reference>
<organism evidence="1 2">
    <name type="scientific">Paludifilum halophilum</name>
    <dbReference type="NCBI Taxonomy" id="1642702"/>
    <lineage>
        <taxon>Bacteria</taxon>
        <taxon>Bacillati</taxon>
        <taxon>Bacillota</taxon>
        <taxon>Bacilli</taxon>
        <taxon>Bacillales</taxon>
        <taxon>Thermoactinomycetaceae</taxon>
        <taxon>Paludifilum</taxon>
    </lineage>
</organism>
<accession>A0A235B4D6</accession>
<name>A0A235B4D6_9BACL</name>
<dbReference type="SUPFAM" id="SSF89232">
    <property type="entry name" value="Hypothetical protein TM1070"/>
    <property type="match status" value="1"/>
</dbReference>
<dbReference type="InterPro" id="IPR036698">
    <property type="entry name" value="TM1070-like_sf"/>
</dbReference>
<sequence>MKPYGGKVWLVPDAYFPEHSSGRFPSHEAVCLLNTGERDAQVELTLFFEDREPVTGFPVECPAVRTRHVRLDQLKSEDGQRVPPGVPYSILVESDVPIMVQYSRMDTTQPEMALMTTMAYRGNSGDN</sequence>
<dbReference type="AlphaFoldDB" id="A0A235B4D6"/>
<dbReference type="OrthoDB" id="512504at2"/>
<dbReference type="Proteomes" id="UP000215459">
    <property type="component" value="Unassembled WGS sequence"/>
</dbReference>
<evidence type="ECO:0008006" key="3">
    <source>
        <dbReference type="Google" id="ProtNLM"/>
    </source>
</evidence>
<evidence type="ECO:0000313" key="1">
    <source>
        <dbReference type="EMBL" id="OYD07154.1"/>
    </source>
</evidence>
<dbReference type="Pfam" id="PF07100">
    <property type="entry name" value="ASRT"/>
    <property type="match status" value="1"/>
</dbReference>
<protein>
    <recommendedName>
        <fullName evidence="3">Sensory rhodopsin transducer</fullName>
    </recommendedName>
</protein>
<dbReference type="InterPro" id="IPR009794">
    <property type="entry name" value="ASRT"/>
</dbReference>